<sequence>MIGWLTKEGEPHEVPLCDFKVLLNDRSRSYRAAASATWVVGPAGRVTLGDLPCGCSETAVSTEDC</sequence>
<gene>
    <name evidence="1" type="ORF">ThimaDRAFT_0200</name>
</gene>
<evidence type="ECO:0000313" key="1">
    <source>
        <dbReference type="EMBL" id="EGV20422.1"/>
    </source>
</evidence>
<accession>F9U5J9</accession>
<dbReference type="RefSeq" id="WP_007191078.1">
    <property type="nucleotide sequence ID" value="NZ_AFWV01000001.1"/>
</dbReference>
<proteinExistence type="predicted"/>
<keyword evidence="2" id="KW-1185">Reference proteome</keyword>
<evidence type="ECO:0000313" key="2">
    <source>
        <dbReference type="Proteomes" id="UP000005459"/>
    </source>
</evidence>
<reference evidence="1 2" key="1">
    <citation type="submission" date="2011-06" db="EMBL/GenBank/DDBJ databases">
        <title>The draft genome of Thiocapsa marina 5811.</title>
        <authorList>
            <consortium name="US DOE Joint Genome Institute (JGI-PGF)"/>
            <person name="Lucas S."/>
            <person name="Han J."/>
            <person name="Cheng J.-F."/>
            <person name="Goodwin L."/>
            <person name="Pitluck S."/>
            <person name="Peters L."/>
            <person name="Land M.L."/>
            <person name="Hauser L."/>
            <person name="Vogl K."/>
            <person name="Liu Z."/>
            <person name="Imhoff J."/>
            <person name="Thiel V."/>
            <person name="Frigaard N.-U."/>
            <person name="Bryant D."/>
            <person name="Woyke T.J."/>
        </authorList>
    </citation>
    <scope>NUCLEOTIDE SEQUENCE [LARGE SCALE GENOMIC DNA]</scope>
    <source>
        <strain evidence="1 2">5811</strain>
    </source>
</reference>
<dbReference type="AlphaFoldDB" id="F9U5J9"/>
<dbReference type="STRING" id="768671.ThimaDRAFT_0200"/>
<name>F9U5J9_9GAMM</name>
<protein>
    <submittedName>
        <fullName evidence="1">Uncharacterized protein</fullName>
    </submittedName>
</protein>
<dbReference type="Proteomes" id="UP000005459">
    <property type="component" value="Unassembled WGS sequence"/>
</dbReference>
<organism evidence="1 2">
    <name type="scientific">Thiocapsa marina 5811</name>
    <dbReference type="NCBI Taxonomy" id="768671"/>
    <lineage>
        <taxon>Bacteria</taxon>
        <taxon>Pseudomonadati</taxon>
        <taxon>Pseudomonadota</taxon>
        <taxon>Gammaproteobacteria</taxon>
        <taxon>Chromatiales</taxon>
        <taxon>Chromatiaceae</taxon>
        <taxon>Thiocapsa</taxon>
    </lineage>
</organism>
<dbReference type="EMBL" id="AFWV01000001">
    <property type="protein sequence ID" value="EGV20422.1"/>
    <property type="molecule type" value="Genomic_DNA"/>
</dbReference>